<dbReference type="EMBL" id="JAAMPC010000002">
    <property type="protein sequence ID" value="KAG2327676.1"/>
    <property type="molecule type" value="Genomic_DNA"/>
</dbReference>
<dbReference type="SUPFAM" id="SSF56112">
    <property type="entry name" value="Protein kinase-like (PK-like)"/>
    <property type="match status" value="1"/>
</dbReference>
<dbReference type="SMART" id="SM00220">
    <property type="entry name" value="S_TKc"/>
    <property type="match status" value="1"/>
</dbReference>
<dbReference type="PANTHER" id="PTHR48011:SF46">
    <property type="entry name" value="PROTEIN KINASE DOMAIN-CONTAINING PROTEIN"/>
    <property type="match status" value="1"/>
</dbReference>
<comment type="caution">
    <text evidence="2">The sequence shown here is derived from an EMBL/GenBank/DDBJ whole genome shotgun (WGS) entry which is preliminary data.</text>
</comment>
<keyword evidence="3" id="KW-1185">Reference proteome</keyword>
<accession>A0A8X7WCN0</accession>
<reference evidence="2 3" key="1">
    <citation type="submission" date="2020-02" db="EMBL/GenBank/DDBJ databases">
        <authorList>
            <person name="Ma Q."/>
            <person name="Huang Y."/>
            <person name="Song X."/>
            <person name="Pei D."/>
        </authorList>
    </citation>
    <scope>NUCLEOTIDE SEQUENCE [LARGE SCALE GENOMIC DNA]</scope>
    <source>
        <strain evidence="2">Sxm20200214</strain>
        <tissue evidence="2">Leaf</tissue>
    </source>
</reference>
<evidence type="ECO:0000313" key="3">
    <source>
        <dbReference type="Proteomes" id="UP000886595"/>
    </source>
</evidence>
<dbReference type="GO" id="GO:0004672">
    <property type="term" value="F:protein kinase activity"/>
    <property type="evidence" value="ECO:0007669"/>
    <property type="project" value="InterPro"/>
</dbReference>
<gene>
    <name evidence="2" type="ORF">Bca52824_010404</name>
</gene>
<feature type="domain" description="Protein kinase" evidence="1">
    <location>
        <begin position="2"/>
        <end position="272"/>
    </location>
</feature>
<dbReference type="InterPro" id="IPR000719">
    <property type="entry name" value="Prot_kinase_dom"/>
</dbReference>
<sequence>MMEFVKSLGKGECGSVNLIRVTKPDGSNPYYHAVKSSKYYGCLNDEFQILSKLRDCPGIVQTFGTSLSKGVNDQGSRVYSMSMEYAAGGTLTSFMETRSMTDTMIRDFTRMILQGLVSVHDHGYVHCDLKPDNLLVFPRDDGVGVMKEVTYELKISDFGLSTQVGVESVFWEVDSPYLGTPLYMSPESVRYGVAEKSLDLWSLGCVVLEMYTGKPPWPFQYSEELLRNLLDDKAPEVPESVPWEARQFLQACFTRNPVERGSASDLSKHPFLLRGVLA</sequence>
<dbReference type="OrthoDB" id="25592at2759"/>
<organism evidence="2 3">
    <name type="scientific">Brassica carinata</name>
    <name type="common">Ethiopian mustard</name>
    <name type="synonym">Abyssinian cabbage</name>
    <dbReference type="NCBI Taxonomy" id="52824"/>
    <lineage>
        <taxon>Eukaryota</taxon>
        <taxon>Viridiplantae</taxon>
        <taxon>Streptophyta</taxon>
        <taxon>Embryophyta</taxon>
        <taxon>Tracheophyta</taxon>
        <taxon>Spermatophyta</taxon>
        <taxon>Magnoliopsida</taxon>
        <taxon>eudicotyledons</taxon>
        <taxon>Gunneridae</taxon>
        <taxon>Pentapetalae</taxon>
        <taxon>rosids</taxon>
        <taxon>malvids</taxon>
        <taxon>Brassicales</taxon>
        <taxon>Brassicaceae</taxon>
        <taxon>Brassiceae</taxon>
        <taxon>Brassica</taxon>
    </lineage>
</organism>
<name>A0A8X7WCN0_BRACI</name>
<dbReference type="Pfam" id="PF00069">
    <property type="entry name" value="Pkinase"/>
    <property type="match status" value="1"/>
</dbReference>
<dbReference type="InterPro" id="IPR008271">
    <property type="entry name" value="Ser/Thr_kinase_AS"/>
</dbReference>
<dbReference type="Proteomes" id="UP000886595">
    <property type="component" value="Unassembled WGS sequence"/>
</dbReference>
<dbReference type="AlphaFoldDB" id="A0A8X7WCN0"/>
<dbReference type="Gene3D" id="1.10.510.10">
    <property type="entry name" value="Transferase(Phosphotransferase) domain 1"/>
    <property type="match status" value="1"/>
</dbReference>
<dbReference type="InterPro" id="IPR011009">
    <property type="entry name" value="Kinase-like_dom_sf"/>
</dbReference>
<dbReference type="PROSITE" id="PS00108">
    <property type="entry name" value="PROTEIN_KINASE_ST"/>
    <property type="match status" value="1"/>
</dbReference>
<dbReference type="GO" id="GO:0007165">
    <property type="term" value="P:signal transduction"/>
    <property type="evidence" value="ECO:0007669"/>
    <property type="project" value="TreeGrafter"/>
</dbReference>
<dbReference type="PROSITE" id="PS50011">
    <property type="entry name" value="PROTEIN_KINASE_DOM"/>
    <property type="match status" value="1"/>
</dbReference>
<dbReference type="InterPro" id="IPR052751">
    <property type="entry name" value="Plant_MAPKKK"/>
</dbReference>
<dbReference type="GO" id="GO:0005524">
    <property type="term" value="F:ATP binding"/>
    <property type="evidence" value="ECO:0007669"/>
    <property type="project" value="InterPro"/>
</dbReference>
<dbReference type="PANTHER" id="PTHR48011">
    <property type="entry name" value="CCR4-NOT TRANSCRIPTIONAL COMPLEX SUBUNIT CAF120-RELATED"/>
    <property type="match status" value="1"/>
</dbReference>
<protein>
    <recommendedName>
        <fullName evidence="1">Protein kinase domain-containing protein</fullName>
    </recommendedName>
</protein>
<proteinExistence type="predicted"/>
<evidence type="ECO:0000313" key="2">
    <source>
        <dbReference type="EMBL" id="KAG2327676.1"/>
    </source>
</evidence>
<evidence type="ECO:0000259" key="1">
    <source>
        <dbReference type="PROSITE" id="PS50011"/>
    </source>
</evidence>